<evidence type="ECO:0000313" key="1">
    <source>
        <dbReference type="EMBL" id="KAK3899833.1"/>
    </source>
</evidence>
<dbReference type="InterPro" id="IPR012334">
    <property type="entry name" value="Pectin_lyas_fold"/>
</dbReference>
<dbReference type="PANTHER" id="PTHR13593">
    <property type="match status" value="1"/>
</dbReference>
<name>A0AAN6MGS4_9PEZI</name>
<dbReference type="InterPro" id="IPR017946">
    <property type="entry name" value="PLC-like_Pdiesterase_TIM-brl"/>
</dbReference>
<dbReference type="InterPro" id="IPR051057">
    <property type="entry name" value="PI-PLC_domain"/>
</dbReference>
<dbReference type="Proteomes" id="UP001303889">
    <property type="component" value="Unassembled WGS sequence"/>
</dbReference>
<dbReference type="GO" id="GO:0008081">
    <property type="term" value="F:phosphoric diester hydrolase activity"/>
    <property type="evidence" value="ECO:0007669"/>
    <property type="project" value="InterPro"/>
</dbReference>
<accession>A0AAN6MGS4</accession>
<proteinExistence type="predicted"/>
<reference evidence="1" key="1">
    <citation type="journal article" date="2023" name="Mol. Phylogenet. Evol.">
        <title>Genome-scale phylogeny and comparative genomics of the fungal order Sordariales.</title>
        <authorList>
            <person name="Hensen N."/>
            <person name="Bonometti L."/>
            <person name="Westerberg I."/>
            <person name="Brannstrom I.O."/>
            <person name="Guillou S."/>
            <person name="Cros-Aarteil S."/>
            <person name="Calhoun S."/>
            <person name="Haridas S."/>
            <person name="Kuo A."/>
            <person name="Mondo S."/>
            <person name="Pangilinan J."/>
            <person name="Riley R."/>
            <person name="LaButti K."/>
            <person name="Andreopoulos B."/>
            <person name="Lipzen A."/>
            <person name="Chen C."/>
            <person name="Yan M."/>
            <person name="Daum C."/>
            <person name="Ng V."/>
            <person name="Clum A."/>
            <person name="Steindorff A."/>
            <person name="Ohm R.A."/>
            <person name="Martin F."/>
            <person name="Silar P."/>
            <person name="Natvig D.O."/>
            <person name="Lalanne C."/>
            <person name="Gautier V."/>
            <person name="Ament-Velasquez S.L."/>
            <person name="Kruys A."/>
            <person name="Hutchinson M.I."/>
            <person name="Powell A.J."/>
            <person name="Barry K."/>
            <person name="Miller A.N."/>
            <person name="Grigoriev I.V."/>
            <person name="Debuchy R."/>
            <person name="Gladieux P."/>
            <person name="Hiltunen Thoren M."/>
            <person name="Johannesson H."/>
        </authorList>
    </citation>
    <scope>NUCLEOTIDE SEQUENCE</scope>
    <source>
        <strain evidence="1">CBS 103.79</strain>
    </source>
</reference>
<reference evidence="1" key="2">
    <citation type="submission" date="2023-05" db="EMBL/GenBank/DDBJ databases">
        <authorList>
            <consortium name="Lawrence Berkeley National Laboratory"/>
            <person name="Steindorff A."/>
            <person name="Hensen N."/>
            <person name="Bonometti L."/>
            <person name="Westerberg I."/>
            <person name="Brannstrom I.O."/>
            <person name="Guillou S."/>
            <person name="Cros-Aarteil S."/>
            <person name="Calhoun S."/>
            <person name="Haridas S."/>
            <person name="Kuo A."/>
            <person name="Mondo S."/>
            <person name="Pangilinan J."/>
            <person name="Riley R."/>
            <person name="Labutti K."/>
            <person name="Andreopoulos B."/>
            <person name="Lipzen A."/>
            <person name="Chen C."/>
            <person name="Yanf M."/>
            <person name="Daum C."/>
            <person name="Ng V."/>
            <person name="Clum A."/>
            <person name="Ohm R."/>
            <person name="Martin F."/>
            <person name="Silar P."/>
            <person name="Natvig D."/>
            <person name="Lalanne C."/>
            <person name="Gautier V."/>
            <person name="Ament-Velasquez S.L."/>
            <person name="Kruys A."/>
            <person name="Hutchinson M.I."/>
            <person name="Powell A.J."/>
            <person name="Barry K."/>
            <person name="Miller A.N."/>
            <person name="Grigoriev I.V."/>
            <person name="Debuchy R."/>
            <person name="Gladieux P."/>
            <person name="Thoren M.H."/>
            <person name="Johannesson H."/>
        </authorList>
    </citation>
    <scope>NUCLEOTIDE SEQUENCE</scope>
    <source>
        <strain evidence="1">CBS 103.79</strain>
    </source>
</reference>
<dbReference type="GO" id="GO:0006629">
    <property type="term" value="P:lipid metabolic process"/>
    <property type="evidence" value="ECO:0007669"/>
    <property type="project" value="InterPro"/>
</dbReference>
<protein>
    <submittedName>
        <fullName evidence="1">PLC-like phosphodiesterase</fullName>
    </submittedName>
</protein>
<evidence type="ECO:0000313" key="2">
    <source>
        <dbReference type="Proteomes" id="UP001303889"/>
    </source>
</evidence>
<dbReference type="SUPFAM" id="SSF51126">
    <property type="entry name" value="Pectin lyase-like"/>
    <property type="match status" value="1"/>
</dbReference>
<keyword evidence="2" id="KW-1185">Reference proteome</keyword>
<dbReference type="SUPFAM" id="SSF51695">
    <property type="entry name" value="PLC-like phosphodiesterases"/>
    <property type="match status" value="1"/>
</dbReference>
<dbReference type="PANTHER" id="PTHR13593:SF143">
    <property type="entry name" value="PHOSPHATIDYLINOSITOL-SPECIFIC PHOSPHOLIPASE C X DOMAIN-CONTAINING PROTEIN"/>
    <property type="match status" value="1"/>
</dbReference>
<comment type="caution">
    <text evidence="1">The sequence shown here is derived from an EMBL/GenBank/DDBJ whole genome shotgun (WGS) entry which is preliminary data.</text>
</comment>
<sequence>ISAAECPASKTATNPAGCHAASLLLHITQQASGYFDNMWLWVADHMLDTSDPSLPQLSVYEARGLLIESQAATWLYGTASEHSVFYQYNFYGARNIFTTMVQTESPYYQPVPKPPAPFASVVGKVVGDPGYDCTDATFGGCDASWATIMEECQSVSIGSAGTYSWFSAYTQDCIDGHSCQSALWRIQGNYNNNWLQNVITIGSKYMLVSDGKGIHGQLGCRWTPRLQISVFDLPSKGAAPPPVVDTCESGTAYASEEPMTDGDVTPISSRYYITIVNLTPYRFVKTSQHSNQIDPFDFGDIPSGRARQNTVVYSSSGNLVDCNGEAYFKLEGTDTTFEVRATTHRHDELPFRTVFELTGMGLGQREYQNPCETSGVTLVITGSEEYGYMSSLTFQPCNWMNELYNVIKDWQFRHIVMPGTHDAGMTTISTDSGWSGGGIKSNTQTQSLSIFDQLRTGSRYFDMRLVSVGSAEFWAAHVGDENSPNPSGATGAKLTDMIGQLNTFMSQYPGELIIWHIRYMRNFQSLSEPGNAAHDPPLWTNETAQRFYNTLATLDNRCLESNGKAPLQLQNIPTFLDQNDKKGCVLLLTDPGSNLPEGVAGYDRALSVYPSSDLNVDDYWAEKDNTIDNSEAQVSHMKGVPRDKSSKDAFYIMQWQCTPNAADGGRYGLDAIALWSSNPALYWDAVNAMSSTSFPTVMMVDYIGQINIIVLTPADVTTFPDKLGAEIQTLAMGLNLYMVSQNCKVSTGPNPIDQAPVRKLARRGGTGRFAGIVYANGTVDNHPPANFHIGRVKTLKAGTVFGNGTVLHKRPQPGLQRADHTGAPGVMHLRWLLDATTPWAG</sequence>
<dbReference type="Gene3D" id="3.20.20.190">
    <property type="entry name" value="Phosphatidylinositol (PI) phosphodiesterase"/>
    <property type="match status" value="1"/>
</dbReference>
<dbReference type="Gene3D" id="2.160.20.10">
    <property type="entry name" value="Single-stranded right-handed beta-helix, Pectin lyase-like"/>
    <property type="match status" value="1"/>
</dbReference>
<dbReference type="InterPro" id="IPR011050">
    <property type="entry name" value="Pectin_lyase_fold/virulence"/>
</dbReference>
<gene>
    <name evidence="1" type="ORF">C8A05DRAFT_17793</name>
</gene>
<dbReference type="EMBL" id="MU855734">
    <property type="protein sequence ID" value="KAK3899833.1"/>
    <property type="molecule type" value="Genomic_DNA"/>
</dbReference>
<organism evidence="1 2">
    <name type="scientific">Staphylotrichum tortipilum</name>
    <dbReference type="NCBI Taxonomy" id="2831512"/>
    <lineage>
        <taxon>Eukaryota</taxon>
        <taxon>Fungi</taxon>
        <taxon>Dikarya</taxon>
        <taxon>Ascomycota</taxon>
        <taxon>Pezizomycotina</taxon>
        <taxon>Sordariomycetes</taxon>
        <taxon>Sordariomycetidae</taxon>
        <taxon>Sordariales</taxon>
        <taxon>Chaetomiaceae</taxon>
        <taxon>Staphylotrichum</taxon>
    </lineage>
</organism>
<feature type="non-terminal residue" evidence="1">
    <location>
        <position position="1"/>
    </location>
</feature>
<dbReference type="AlphaFoldDB" id="A0AAN6MGS4"/>